<feature type="domain" description="Histidine kinase" evidence="11">
    <location>
        <begin position="349"/>
        <end position="566"/>
    </location>
</feature>
<dbReference type="CDD" id="cd16922">
    <property type="entry name" value="HATPase_EvgS-ArcB-TorS-like"/>
    <property type="match status" value="1"/>
</dbReference>
<evidence type="ECO:0000256" key="6">
    <source>
        <dbReference type="ARBA" id="ARBA00022777"/>
    </source>
</evidence>
<dbReference type="PROSITE" id="PS50109">
    <property type="entry name" value="HIS_KIN"/>
    <property type="match status" value="2"/>
</dbReference>
<dbReference type="SMART" id="SM00448">
    <property type="entry name" value="REC"/>
    <property type="match status" value="1"/>
</dbReference>
<dbReference type="InterPro" id="IPR003594">
    <property type="entry name" value="HATPase_dom"/>
</dbReference>
<keyword evidence="3 9" id="KW-0597">Phosphoprotein</keyword>
<evidence type="ECO:0000256" key="1">
    <source>
        <dbReference type="ARBA" id="ARBA00000085"/>
    </source>
</evidence>
<organism evidence="13 14">
    <name type="scientific">Spirosoma fluviale</name>
    <dbReference type="NCBI Taxonomy" id="1597977"/>
    <lineage>
        <taxon>Bacteria</taxon>
        <taxon>Pseudomonadati</taxon>
        <taxon>Bacteroidota</taxon>
        <taxon>Cytophagia</taxon>
        <taxon>Cytophagales</taxon>
        <taxon>Cytophagaceae</taxon>
        <taxon>Spirosoma</taxon>
    </lineage>
</organism>
<evidence type="ECO:0000313" key="14">
    <source>
        <dbReference type="Proteomes" id="UP000219452"/>
    </source>
</evidence>
<evidence type="ECO:0000256" key="5">
    <source>
        <dbReference type="ARBA" id="ARBA00022741"/>
    </source>
</evidence>
<dbReference type="Gene3D" id="3.30.450.20">
    <property type="entry name" value="PAS domain"/>
    <property type="match status" value="2"/>
</dbReference>
<evidence type="ECO:0000256" key="3">
    <source>
        <dbReference type="ARBA" id="ARBA00022553"/>
    </source>
</evidence>
<dbReference type="Gene3D" id="3.30.565.10">
    <property type="entry name" value="Histidine kinase-like ATPase, C-terminal domain"/>
    <property type="match status" value="2"/>
</dbReference>
<dbReference type="OrthoDB" id="9766459at2"/>
<evidence type="ECO:0000256" key="8">
    <source>
        <dbReference type="ARBA" id="ARBA00023012"/>
    </source>
</evidence>
<keyword evidence="6" id="KW-0418">Kinase</keyword>
<keyword evidence="7" id="KW-0067">ATP-binding</keyword>
<dbReference type="Pfam" id="PF00072">
    <property type="entry name" value="Response_reg"/>
    <property type="match status" value="1"/>
</dbReference>
<feature type="domain" description="Response regulatory" evidence="12">
    <location>
        <begin position="622"/>
        <end position="737"/>
    </location>
</feature>
<dbReference type="CDD" id="cd00082">
    <property type="entry name" value="HisKA"/>
    <property type="match status" value="2"/>
</dbReference>
<dbReference type="AlphaFoldDB" id="A0A286G538"/>
<feature type="modified residue" description="4-aspartylphosphate" evidence="9">
    <location>
        <position position="670"/>
    </location>
</feature>
<dbReference type="InterPro" id="IPR005467">
    <property type="entry name" value="His_kinase_dom"/>
</dbReference>
<proteinExistence type="predicted"/>
<keyword evidence="14" id="KW-1185">Reference proteome</keyword>
<dbReference type="EMBL" id="OCNH01000002">
    <property type="protein sequence ID" value="SOD90618.1"/>
    <property type="molecule type" value="Genomic_DNA"/>
</dbReference>
<dbReference type="Proteomes" id="UP000219452">
    <property type="component" value="Unassembled WGS sequence"/>
</dbReference>
<dbReference type="EC" id="2.7.13.3" evidence="2"/>
<accession>A0A286G538</accession>
<dbReference type="Pfam" id="PF00512">
    <property type="entry name" value="HisKA"/>
    <property type="match status" value="2"/>
</dbReference>
<dbReference type="GO" id="GO:0005524">
    <property type="term" value="F:ATP binding"/>
    <property type="evidence" value="ECO:0007669"/>
    <property type="project" value="UniProtKB-KW"/>
</dbReference>
<dbReference type="Gene3D" id="1.10.287.130">
    <property type="match status" value="2"/>
</dbReference>
<dbReference type="SMART" id="SM00387">
    <property type="entry name" value="HATPase_c"/>
    <property type="match status" value="2"/>
</dbReference>
<dbReference type="FunFam" id="1.10.287.130:FF:000045">
    <property type="entry name" value="Two-component system sensor histidine kinase/response regulator"/>
    <property type="match status" value="1"/>
</dbReference>
<dbReference type="SUPFAM" id="SSF55874">
    <property type="entry name" value="ATPase domain of HSP90 chaperone/DNA topoisomerase II/histidine kinase"/>
    <property type="match status" value="2"/>
</dbReference>
<dbReference type="SUPFAM" id="SSF47384">
    <property type="entry name" value="Homodimeric domain of signal transducing histidine kinase"/>
    <property type="match status" value="2"/>
</dbReference>
<feature type="domain" description="Histidine kinase" evidence="11">
    <location>
        <begin position="917"/>
        <end position="1150"/>
    </location>
</feature>
<evidence type="ECO:0000256" key="4">
    <source>
        <dbReference type="ARBA" id="ARBA00022679"/>
    </source>
</evidence>
<reference evidence="14" key="1">
    <citation type="submission" date="2017-09" db="EMBL/GenBank/DDBJ databases">
        <authorList>
            <person name="Varghese N."/>
            <person name="Submissions S."/>
        </authorList>
    </citation>
    <scope>NUCLEOTIDE SEQUENCE [LARGE SCALE GENOMIC DNA]</scope>
    <source>
        <strain evidence="14">DSM 29961</strain>
    </source>
</reference>
<evidence type="ECO:0000256" key="7">
    <source>
        <dbReference type="ARBA" id="ARBA00022840"/>
    </source>
</evidence>
<comment type="catalytic activity">
    <reaction evidence="1">
        <text>ATP + protein L-histidine = ADP + protein N-phospho-L-histidine.</text>
        <dbReference type="EC" id="2.7.13.3"/>
    </reaction>
</comment>
<dbReference type="FunFam" id="3.30.565.10:FF:000037">
    <property type="entry name" value="Hybrid sensor histidine kinase/response regulator"/>
    <property type="match status" value="1"/>
</dbReference>
<evidence type="ECO:0000256" key="10">
    <source>
        <dbReference type="SAM" id="Coils"/>
    </source>
</evidence>
<keyword evidence="10" id="KW-0175">Coiled coil</keyword>
<keyword evidence="5" id="KW-0547">Nucleotide-binding</keyword>
<feature type="coiled-coil region" evidence="10">
    <location>
        <begin position="865"/>
        <end position="892"/>
    </location>
</feature>
<dbReference type="PROSITE" id="PS50110">
    <property type="entry name" value="RESPONSE_REGULATORY"/>
    <property type="match status" value="1"/>
</dbReference>
<dbReference type="RefSeq" id="WP_097127002.1">
    <property type="nucleotide sequence ID" value="NZ_OCNH01000002.1"/>
</dbReference>
<dbReference type="GO" id="GO:0000155">
    <property type="term" value="F:phosphorelay sensor kinase activity"/>
    <property type="evidence" value="ECO:0007669"/>
    <property type="project" value="InterPro"/>
</dbReference>
<dbReference type="InterPro" id="IPR036890">
    <property type="entry name" value="HATPase_C_sf"/>
</dbReference>
<dbReference type="InterPro" id="IPR013656">
    <property type="entry name" value="PAS_4"/>
</dbReference>
<evidence type="ECO:0000256" key="2">
    <source>
        <dbReference type="ARBA" id="ARBA00012438"/>
    </source>
</evidence>
<dbReference type="InterPro" id="IPR001789">
    <property type="entry name" value="Sig_transdc_resp-reg_receiver"/>
</dbReference>
<dbReference type="SUPFAM" id="SSF55781">
    <property type="entry name" value="GAF domain-like"/>
    <property type="match status" value="1"/>
</dbReference>
<protein>
    <recommendedName>
        <fullName evidence="2">histidine kinase</fullName>
        <ecNumber evidence="2">2.7.13.3</ecNumber>
    </recommendedName>
</protein>
<dbReference type="PANTHER" id="PTHR43547:SF2">
    <property type="entry name" value="HYBRID SIGNAL TRANSDUCTION HISTIDINE KINASE C"/>
    <property type="match status" value="1"/>
</dbReference>
<evidence type="ECO:0000259" key="11">
    <source>
        <dbReference type="PROSITE" id="PS50109"/>
    </source>
</evidence>
<dbReference type="Gene3D" id="3.40.50.2300">
    <property type="match status" value="1"/>
</dbReference>
<dbReference type="PRINTS" id="PR00344">
    <property type="entry name" value="BCTRLSENSOR"/>
</dbReference>
<gene>
    <name evidence="13" type="ORF">SAMN06269250_3483</name>
</gene>
<dbReference type="InterPro" id="IPR004358">
    <property type="entry name" value="Sig_transdc_His_kin-like_C"/>
</dbReference>
<dbReference type="SMART" id="SM00388">
    <property type="entry name" value="HisKA"/>
    <property type="match status" value="2"/>
</dbReference>
<dbReference type="SUPFAM" id="SSF52172">
    <property type="entry name" value="CheY-like"/>
    <property type="match status" value="1"/>
</dbReference>
<evidence type="ECO:0000259" key="12">
    <source>
        <dbReference type="PROSITE" id="PS50110"/>
    </source>
</evidence>
<evidence type="ECO:0000256" key="9">
    <source>
        <dbReference type="PROSITE-ProRule" id="PRU00169"/>
    </source>
</evidence>
<keyword evidence="8" id="KW-0902">Two-component regulatory system</keyword>
<dbReference type="InterPro" id="IPR036097">
    <property type="entry name" value="HisK_dim/P_sf"/>
</dbReference>
<dbReference type="InterPro" id="IPR011006">
    <property type="entry name" value="CheY-like_superfamily"/>
</dbReference>
<sequence length="1154" mass="127604">MIEPESSEPFLAGGGEMGQLIRSMDWAKTPLGPISSWPQSLRTSVSLCLSSTFPILIAWGPETIQLYNDSYRPICGAKHPESMGQNFRICWETALPVVGDAFTRGQQGEGTYIKDQRMFLDRYGYLEEAFMTFSFAPIRDESGGVGGIFHPITETTDKMLSARRTQVLRDVAALVGQAKTNQDIYTSLVKAQSGFDLDLPFLLFYDLLEDGKQAKLVSTAGLDVDSPLPSGLDQVTIAETDWLTTLPETRVVDQLAERVGTIAGGPYPEPPHTAVRLPILLSNREQPIGFLLAGVSPRRALDQDYLNFYALLANTISTAFSNVYAYQEEQKRAEALAAIDQAKTAFFNNISHEFRTPLTLMLGPLEELLQDNAFQSSAYKQPVEATHRNALRLLKLVNNLLDFSRIEAGRTKASFRPIDLVGLTVDLTSSFRSLIERAGLHLTVDCEPLPAVVYADAEMWEKIVLNLLSNAFKYTLQGRIGVQLTGEDESAVLRVSDTGVGIPAAEIPHMFERFHRVANAGGRTYEGSGIGLSLVHELVNLHGGTITVTSVEGQGSTFTVRLPLGKGHLPEYQLVEGDYRSKRSPLADTFLQEARTMLSEEMMPVDTAGMPLEAVEDDRTTKILVVDDNADMRAYLTRLLAPYFTIQTAVNGADAIRQLNTDLPQLILSDMMMPVMDGKELLRRVKHNPVMAHIPLIFLSARAGQEARIDGLEAGADDYLVKPFSSLELLTKVRAQINLNRTRRQAETRLRNLVEQAPVAMLLMKGPDLVIDLINQAMLELIQREKDILGKPLVGALPELSGQEFVDRCLTVYQTGVTDQSWSIAIPVNRNGEVETGYFNILLTPYHEGNTITGVLEVCTEITELVEVNKALAASEDRYRQLSTDLDEQVQQRTAELQASIHDLQRSNDNLQQFAYVASHDLQEPLRKIQSFGDLLKNQYADNLGDGVDYLKRMQTAANRMSTLIRDLLSFSRITTRQEVTETVSLAETLNLVLLDLDVMIQETGATVQIHPLPTILGDRSQLIQLFQNLLSNALKFRRKSSTGGAVPPVITVIAQLVEASELPLSAKPTRSLNLYYRIDVTDNGIGFNEKYLDRIFQVFQRLHGKSEFQGTGIGLAICEKVVANHGGAITAQSQPGEGATFSVYLPAGQLQSQ</sequence>
<keyword evidence="4" id="KW-0808">Transferase</keyword>
<dbReference type="Pfam" id="PF08448">
    <property type="entry name" value="PAS_4"/>
    <property type="match status" value="1"/>
</dbReference>
<dbReference type="PANTHER" id="PTHR43547">
    <property type="entry name" value="TWO-COMPONENT HISTIDINE KINASE"/>
    <property type="match status" value="1"/>
</dbReference>
<dbReference type="InterPro" id="IPR003661">
    <property type="entry name" value="HisK_dim/P_dom"/>
</dbReference>
<dbReference type="Pfam" id="PF02518">
    <property type="entry name" value="HATPase_c"/>
    <property type="match status" value="2"/>
</dbReference>
<evidence type="ECO:0000313" key="13">
    <source>
        <dbReference type="EMBL" id="SOD90618.1"/>
    </source>
</evidence>
<name>A0A286G538_9BACT</name>